<evidence type="ECO:0000256" key="6">
    <source>
        <dbReference type="ARBA" id="ARBA00023136"/>
    </source>
</evidence>
<name>A0ABP3NQL3_9ACTN</name>
<proteinExistence type="inferred from homology"/>
<keyword evidence="4 7" id="KW-0812">Transmembrane</keyword>
<comment type="similarity">
    <text evidence="2">Belongs to the resistance-nodulation-cell division (RND) (TC 2.A.6) family. MmpL subfamily.</text>
</comment>
<evidence type="ECO:0000256" key="4">
    <source>
        <dbReference type="ARBA" id="ARBA00022692"/>
    </source>
</evidence>
<feature type="domain" description="Membrane transport protein MMPL" evidence="8">
    <location>
        <begin position="7"/>
        <end position="113"/>
    </location>
</feature>
<evidence type="ECO:0000256" key="1">
    <source>
        <dbReference type="ARBA" id="ARBA00004651"/>
    </source>
</evidence>
<keyword evidence="5 7" id="KW-1133">Transmembrane helix</keyword>
<keyword evidence="3" id="KW-1003">Cell membrane</keyword>
<evidence type="ECO:0000313" key="9">
    <source>
        <dbReference type="EMBL" id="GAA0550396.1"/>
    </source>
</evidence>
<dbReference type="SUPFAM" id="SSF82866">
    <property type="entry name" value="Multidrug efflux transporter AcrB transmembrane domain"/>
    <property type="match status" value="1"/>
</dbReference>
<dbReference type="Proteomes" id="UP001501576">
    <property type="component" value="Unassembled WGS sequence"/>
</dbReference>
<reference evidence="10" key="1">
    <citation type="journal article" date="2019" name="Int. J. Syst. Evol. Microbiol.">
        <title>The Global Catalogue of Microorganisms (GCM) 10K type strain sequencing project: providing services to taxonomists for standard genome sequencing and annotation.</title>
        <authorList>
            <consortium name="The Broad Institute Genomics Platform"/>
            <consortium name="The Broad Institute Genome Sequencing Center for Infectious Disease"/>
            <person name="Wu L."/>
            <person name="Ma J."/>
        </authorList>
    </citation>
    <scope>NUCLEOTIDE SEQUENCE [LARGE SCALE GENOMIC DNA]</scope>
    <source>
        <strain evidence="10">JCM 5052</strain>
    </source>
</reference>
<dbReference type="PANTHER" id="PTHR33406:SF11">
    <property type="entry name" value="MEMBRANE PROTEIN SCO6666-RELATED"/>
    <property type="match status" value="1"/>
</dbReference>
<comment type="caution">
    <text evidence="9">The sequence shown here is derived from an EMBL/GenBank/DDBJ whole genome shotgun (WGS) entry which is preliminary data.</text>
</comment>
<keyword evidence="6 7" id="KW-0472">Membrane</keyword>
<evidence type="ECO:0000313" key="10">
    <source>
        <dbReference type="Proteomes" id="UP001501576"/>
    </source>
</evidence>
<comment type="subcellular location">
    <subcellularLocation>
        <location evidence="1">Cell membrane</location>
        <topology evidence="1">Multi-pass membrane protein</topology>
    </subcellularLocation>
</comment>
<sequence length="136" mass="14604">MTLFGPAFGLAMDYQVFLLSRMREEYELTGSPTAAVARGLERTGRIVTAAAVAISVVFLAFTVSGISLVRAYGIGLPLAVLMDATLIRGTVLPAAMRLGGRATWWAPAPLRRLHSRYGLREEPAAARRDGDRALTG</sequence>
<organism evidence="9 10">
    <name type="scientific">Streptomyces mordarskii</name>
    <dbReference type="NCBI Taxonomy" id="1226758"/>
    <lineage>
        <taxon>Bacteria</taxon>
        <taxon>Bacillati</taxon>
        <taxon>Actinomycetota</taxon>
        <taxon>Actinomycetes</taxon>
        <taxon>Kitasatosporales</taxon>
        <taxon>Streptomycetaceae</taxon>
        <taxon>Streptomyces</taxon>
    </lineage>
</organism>
<dbReference type="Pfam" id="PF03176">
    <property type="entry name" value="MMPL"/>
    <property type="match status" value="1"/>
</dbReference>
<evidence type="ECO:0000256" key="7">
    <source>
        <dbReference type="SAM" id="Phobius"/>
    </source>
</evidence>
<evidence type="ECO:0000256" key="3">
    <source>
        <dbReference type="ARBA" id="ARBA00022475"/>
    </source>
</evidence>
<keyword evidence="10" id="KW-1185">Reference proteome</keyword>
<dbReference type="InterPro" id="IPR050545">
    <property type="entry name" value="Mycobact_MmpL"/>
</dbReference>
<gene>
    <name evidence="9" type="ORF">GCM10010390_60750</name>
</gene>
<protein>
    <recommendedName>
        <fullName evidence="8">Membrane transport protein MMPL domain-containing protein</fullName>
    </recommendedName>
</protein>
<feature type="transmembrane region" description="Helical" evidence="7">
    <location>
        <begin position="46"/>
        <end position="66"/>
    </location>
</feature>
<evidence type="ECO:0000256" key="2">
    <source>
        <dbReference type="ARBA" id="ARBA00010157"/>
    </source>
</evidence>
<dbReference type="InterPro" id="IPR004869">
    <property type="entry name" value="MMPL_dom"/>
</dbReference>
<dbReference type="EMBL" id="BAAABZ010000059">
    <property type="protein sequence ID" value="GAA0550396.1"/>
    <property type="molecule type" value="Genomic_DNA"/>
</dbReference>
<evidence type="ECO:0000259" key="8">
    <source>
        <dbReference type="Pfam" id="PF03176"/>
    </source>
</evidence>
<accession>A0ABP3NQL3</accession>
<dbReference type="PANTHER" id="PTHR33406">
    <property type="entry name" value="MEMBRANE PROTEIN MJ1562-RELATED"/>
    <property type="match status" value="1"/>
</dbReference>
<evidence type="ECO:0000256" key="5">
    <source>
        <dbReference type="ARBA" id="ARBA00022989"/>
    </source>
</evidence>
<dbReference type="Gene3D" id="1.20.1640.10">
    <property type="entry name" value="Multidrug efflux transporter AcrB transmembrane domain"/>
    <property type="match status" value="1"/>
</dbReference>